<dbReference type="SMART" id="SM00575">
    <property type="entry name" value="ZnF_PMZ"/>
    <property type="match status" value="1"/>
</dbReference>
<dbReference type="PROSITE" id="PS50966">
    <property type="entry name" value="ZF_SWIM"/>
    <property type="match status" value="1"/>
</dbReference>
<feature type="compositionally biased region" description="Basic and acidic residues" evidence="5">
    <location>
        <begin position="329"/>
        <end position="345"/>
    </location>
</feature>
<dbReference type="PANTHER" id="PTHR31973:SF189">
    <property type="entry name" value="TRANSPOSASE, MUDR, PLANT, MULE TRANSPOSASE DOMAIN PROTEIN-RELATED"/>
    <property type="match status" value="1"/>
</dbReference>
<keyword evidence="2 4" id="KW-0863">Zinc-finger</keyword>
<evidence type="ECO:0000256" key="2">
    <source>
        <dbReference type="ARBA" id="ARBA00022771"/>
    </source>
</evidence>
<evidence type="ECO:0000313" key="7">
    <source>
        <dbReference type="EMBL" id="AAD41983.1"/>
    </source>
</evidence>
<organism evidence="7">
    <name type="scientific">Arabidopsis thaliana</name>
    <name type="common">Mouse-ear cress</name>
    <dbReference type="NCBI Taxonomy" id="3702"/>
    <lineage>
        <taxon>Eukaryota</taxon>
        <taxon>Viridiplantae</taxon>
        <taxon>Streptophyta</taxon>
        <taxon>Embryophyta</taxon>
        <taxon>Tracheophyta</taxon>
        <taxon>Spermatophyta</taxon>
        <taxon>Magnoliopsida</taxon>
        <taxon>eudicotyledons</taxon>
        <taxon>Gunneridae</taxon>
        <taxon>Pentapetalae</taxon>
        <taxon>rosids</taxon>
        <taxon>malvids</taxon>
        <taxon>Brassicales</taxon>
        <taxon>Brassicaceae</taxon>
        <taxon>Camelineae</taxon>
        <taxon>Arabidopsis</taxon>
    </lineage>
</organism>
<evidence type="ECO:0000256" key="4">
    <source>
        <dbReference type="PROSITE-ProRule" id="PRU00325"/>
    </source>
</evidence>
<dbReference type="AlphaFoldDB" id="Q9XIL4"/>
<proteinExistence type="predicted"/>
<evidence type="ECO:0000259" key="6">
    <source>
        <dbReference type="PROSITE" id="PS50966"/>
    </source>
</evidence>
<feature type="region of interest" description="Disordered" evidence="5">
    <location>
        <begin position="319"/>
        <end position="345"/>
    </location>
</feature>
<evidence type="ECO:0000256" key="5">
    <source>
        <dbReference type="SAM" id="MobiDB-lite"/>
    </source>
</evidence>
<dbReference type="Pfam" id="PF10551">
    <property type="entry name" value="MULE"/>
    <property type="match status" value="1"/>
</dbReference>
<dbReference type="PIR" id="F84533">
    <property type="entry name" value="F84533"/>
</dbReference>
<gene>
    <name evidence="7" type="ordered locus">At2g15810</name>
</gene>
<keyword evidence="3" id="KW-0862">Zinc</keyword>
<keyword evidence="1" id="KW-0479">Metal-binding</keyword>
<dbReference type="PANTHER" id="PTHR31973">
    <property type="entry name" value="POLYPROTEIN, PUTATIVE-RELATED"/>
    <property type="match status" value="1"/>
</dbReference>
<feature type="region of interest" description="Disordered" evidence="5">
    <location>
        <begin position="487"/>
        <end position="533"/>
    </location>
</feature>
<dbReference type="InterPro" id="IPR018289">
    <property type="entry name" value="MULE_transposase_dom"/>
</dbReference>
<evidence type="ECO:0000256" key="1">
    <source>
        <dbReference type="ARBA" id="ARBA00022723"/>
    </source>
</evidence>
<dbReference type="InterPro" id="IPR006564">
    <property type="entry name" value="Znf_PMZ"/>
</dbReference>
<accession>Q9XIL4</accession>
<protein>
    <submittedName>
        <fullName evidence="7">Mutator-like transposase</fullName>
    </submittedName>
</protein>
<feature type="domain" description="SWIM-type" evidence="6">
    <location>
        <begin position="285"/>
        <end position="317"/>
    </location>
</feature>
<dbReference type="GO" id="GO:0008270">
    <property type="term" value="F:zinc ion binding"/>
    <property type="evidence" value="ECO:0007669"/>
    <property type="project" value="UniProtKB-KW"/>
</dbReference>
<reference evidence="7" key="3">
    <citation type="submission" date="2002-02" db="EMBL/GenBank/DDBJ databases">
        <authorList>
            <person name="Town C.D."/>
            <person name="Kaul S."/>
        </authorList>
    </citation>
    <scope>NUCLEOTIDE SEQUENCE</scope>
</reference>
<dbReference type="EMBL" id="AC006438">
    <property type="protein sequence ID" value="AAD41983.1"/>
    <property type="molecule type" value="Genomic_DNA"/>
</dbReference>
<dbReference type="InterPro" id="IPR007527">
    <property type="entry name" value="Znf_SWIM"/>
</dbReference>
<reference evidence="7" key="2">
    <citation type="submission" date="2000-03" db="EMBL/GenBank/DDBJ databases">
        <authorList>
            <person name="Lin X."/>
            <person name="Kaul S."/>
            <person name="Shea T.P."/>
            <person name="Fujii C.Y."/>
            <person name="Shen M."/>
            <person name="VanAken S.E."/>
            <person name="Barnstead M.E."/>
            <person name="Mason T.M."/>
            <person name="Bowman C.L."/>
            <person name="Ronning C.M."/>
            <person name="Benito M.-I."/>
            <person name="Carrera A.J."/>
            <person name="Creasy T.H."/>
            <person name="Buell C.R."/>
            <person name="Town C.D."/>
            <person name="Nierman W.C."/>
            <person name="Fraser C.M."/>
            <person name="Venter J.C."/>
        </authorList>
    </citation>
    <scope>NUCLEOTIDE SEQUENCE</scope>
</reference>
<sequence length="545" mass="62516">MLKQGVIARMFRDEARRRPFLRWTDIKDEIMMRYTLSVSKWICQKARRMALDMVVETQKVQFGKLWDYEAELQRSNKDIHTDIVTIPRECVRVEDNDSWAWFVDHLKKDLELGVGNGLTVISDKQKGLLNAVADLLPEAEHRHCARHIYSNWKKVYGDYCHESYFWAIAYSSTDGTYTYNMRALKSYDPLAYEDLLKTEPKTEFQQGHNGLRDARKKPVISMLEDVRRQAMKRISKRRDQTAKCKSKFPPHIMGVLKANRKSAKLCTVLKNSEHVYEVMEGNGGFTANILHRTCACNQWNLTGIPCPHAIYVINEHNRDPEDTISSSTQKRETKEESGWPKMLLDDTRGQPAKMVKTNSTSRPTYRGRIPLRLGSRLANPCREKVLGRSGQDLNHVRTTSNIKQAYLFNNKIIQAMLPRPLATKARRITPLLRADKDMDKHMSHGIRISMDVGNSWPQVRSAHSHPHVLMTAQAAHGQTMTARFLTRANQTGTGRARGRPPRVKNGEGKNSGKGRGKGRGKKSDEASKPPVFYMSPWTNQVFDVW</sequence>
<evidence type="ECO:0000256" key="3">
    <source>
        <dbReference type="ARBA" id="ARBA00022833"/>
    </source>
</evidence>
<name>Q9XIL4_ARATH</name>
<reference key="1">
    <citation type="journal article" date="1999" name="Nature">
        <title>Sequence and analysis of chromosome 2 of the plant Arabidopsis thaliana.</title>
        <authorList>
            <person name="Lin X."/>
            <person name="Kaul S."/>
            <person name="Rounsley S."/>
            <person name="Shea T.P."/>
            <person name="Benito M.I."/>
            <person name="Town C.D."/>
            <person name="Fujii C.Y."/>
            <person name="Mason T."/>
            <person name="Bowman C.L."/>
            <person name="Barnstead M."/>
            <person name="Feldblyum T.V."/>
            <person name="Buell C.R."/>
            <person name="Ketchum K.A."/>
            <person name="Lee J."/>
            <person name="Ronning C.M."/>
            <person name="Koo H.L."/>
            <person name="Moffat K.S."/>
            <person name="Cronin L.A."/>
            <person name="Shen M."/>
            <person name="Pai G."/>
            <person name="Van Aken S."/>
            <person name="Umayam L."/>
            <person name="Tallon L.J."/>
            <person name="Gill J.E."/>
            <person name="Adams M.D."/>
            <person name="Carrera A.J."/>
            <person name="Creasy T.H."/>
            <person name="Goodman H.M."/>
            <person name="Somerville C.R."/>
            <person name="Copenhaver G.P."/>
            <person name="Preuss D."/>
            <person name="Nierman W.C."/>
            <person name="White O."/>
            <person name="Eisen J.A."/>
            <person name="Salzberg S.L."/>
            <person name="Fraser C.M."/>
            <person name="Venter J.C."/>
        </authorList>
    </citation>
    <scope>NUCLEOTIDE SEQUENCE [LARGE SCALE GENOMIC DNA]</scope>
    <source>
        <strain>cv. Columbia</strain>
    </source>
</reference>